<comment type="similarity">
    <text evidence="1">Belongs to the cutinase family.</text>
</comment>
<dbReference type="Gene3D" id="2.120.10.30">
    <property type="entry name" value="TolB, C-terminal domain"/>
    <property type="match status" value="1"/>
</dbReference>
<keyword evidence="4" id="KW-1015">Disulfide bond</keyword>
<keyword evidence="5" id="KW-0732">Signal</keyword>
<organism evidence="6 7">
    <name type="scientific">Nocardioides hankookensis</name>
    <dbReference type="NCBI Taxonomy" id="443157"/>
    <lineage>
        <taxon>Bacteria</taxon>
        <taxon>Bacillati</taxon>
        <taxon>Actinomycetota</taxon>
        <taxon>Actinomycetes</taxon>
        <taxon>Propionibacteriales</taxon>
        <taxon>Nocardioidaceae</taxon>
        <taxon>Nocardioides</taxon>
    </lineage>
</organism>
<evidence type="ECO:0000256" key="2">
    <source>
        <dbReference type="ARBA" id="ARBA00022487"/>
    </source>
</evidence>
<evidence type="ECO:0000256" key="3">
    <source>
        <dbReference type="ARBA" id="ARBA00022801"/>
    </source>
</evidence>
<evidence type="ECO:0000256" key="1">
    <source>
        <dbReference type="ARBA" id="ARBA00007534"/>
    </source>
</evidence>
<keyword evidence="2" id="KW-0719">Serine esterase</keyword>
<dbReference type="InterPro" id="IPR029058">
    <property type="entry name" value="AB_hydrolase_fold"/>
</dbReference>
<dbReference type="SMART" id="SM01110">
    <property type="entry name" value="Cutinase"/>
    <property type="match status" value="1"/>
</dbReference>
<proteinExistence type="inferred from homology"/>
<dbReference type="EMBL" id="JBHSRJ010000004">
    <property type="protein sequence ID" value="MFC6042808.1"/>
    <property type="molecule type" value="Genomic_DNA"/>
</dbReference>
<dbReference type="InterPro" id="IPR011042">
    <property type="entry name" value="6-blade_b-propeller_TolB-like"/>
</dbReference>
<feature type="signal peptide" evidence="5">
    <location>
        <begin position="1"/>
        <end position="20"/>
    </location>
</feature>
<dbReference type="RefSeq" id="WP_379152189.1">
    <property type="nucleotide sequence ID" value="NZ_JBHSRJ010000004.1"/>
</dbReference>
<comment type="caution">
    <text evidence="6">The sequence shown here is derived from an EMBL/GenBank/DDBJ whole genome shotgun (WGS) entry which is preliminary data.</text>
</comment>
<sequence length="735" mass="77219">MLPLLLTAGLLVPGAAPADAAAPPRATQRADVPCQDEQIGAQEKLPTRMLMAPGNGGPGLTLSLSLAAASVGPLAPSSEYVARTKTTLTRARLEQVERDGLRTAYFAGWRSQVRQDTRRLVERVATCPDEAQTLLGYSQGALVVRTMLRNLSRTATGRDVLDHLAGVVLVGDPTANPRERITHLGGSRGTGILPVRVPLPRTLLSRGLVTALCTGDDPVCSSTKKSRRGKPTRATGHQRVESHLGYSLGFSGHDTSTKAKRIGWQMGAQLDARLRTTPTWTTNRLGLSPASQFFTREGDPFTQPATAAGFVLAPAATTLPAGVVASSDLDLSGTAPDPDHDDVVVGYTSTTVAPAVVRQQSFSLNSWARQTARPGVSRISHALGGGPANGESYQADVSADGQHVAFVSRASDLVLGDPNGAAPDVFVWDRGTDTTRRLGVGDESTGWPQLSADSRYVEFTTKAQLAGDTDSLADVFVWDTQADTVQLASPGTAVPVSAGSITPDGSTVFFREDPTGQGAMGNTVRSWDRVGETVSTVAPPASQDWMVDPEFGRPWVASPDGRYVAVVQQSGAGPAALWDRQADAQHGSACVTAYDARSAYGDVAADGSVFSYAEYQTPASSRYPVNSVIECATASGTKAMATNAPTLQFGSTGQFELTTSAVVPQFRARPAGAWTQPVGAGDLRGYGNIYTVGLATADDDASTVVFGSAKANILETDPAQYGQSEVYLWDRTVSP</sequence>
<dbReference type="Pfam" id="PF01083">
    <property type="entry name" value="Cutinase"/>
    <property type="match status" value="1"/>
</dbReference>
<evidence type="ECO:0000313" key="7">
    <source>
        <dbReference type="Proteomes" id="UP001596135"/>
    </source>
</evidence>
<dbReference type="PANTHER" id="PTHR33630">
    <property type="entry name" value="CUTINASE RV1984C-RELATED-RELATED"/>
    <property type="match status" value="1"/>
</dbReference>
<name>A0ABW1LGK0_9ACTN</name>
<evidence type="ECO:0000256" key="5">
    <source>
        <dbReference type="SAM" id="SignalP"/>
    </source>
</evidence>
<dbReference type="Gene3D" id="3.40.50.1820">
    <property type="entry name" value="alpha/beta hydrolase"/>
    <property type="match status" value="1"/>
</dbReference>
<dbReference type="SUPFAM" id="SSF82171">
    <property type="entry name" value="DPP6 N-terminal domain-like"/>
    <property type="match status" value="1"/>
</dbReference>
<gene>
    <name evidence="6" type="ORF">ACFPYL_06975</name>
</gene>
<reference evidence="7" key="1">
    <citation type="journal article" date="2019" name="Int. J. Syst. Evol. Microbiol.">
        <title>The Global Catalogue of Microorganisms (GCM) 10K type strain sequencing project: providing services to taxonomists for standard genome sequencing and annotation.</title>
        <authorList>
            <consortium name="The Broad Institute Genomics Platform"/>
            <consortium name="The Broad Institute Genome Sequencing Center for Infectious Disease"/>
            <person name="Wu L."/>
            <person name="Ma J."/>
        </authorList>
    </citation>
    <scope>NUCLEOTIDE SEQUENCE [LARGE SCALE GENOMIC DNA]</scope>
    <source>
        <strain evidence="7">CCUG 54522</strain>
    </source>
</reference>
<protein>
    <submittedName>
        <fullName evidence="6">Cutinase family protein</fullName>
    </submittedName>
</protein>
<evidence type="ECO:0000256" key="4">
    <source>
        <dbReference type="ARBA" id="ARBA00023157"/>
    </source>
</evidence>
<dbReference type="SUPFAM" id="SSF53474">
    <property type="entry name" value="alpha/beta-Hydrolases"/>
    <property type="match status" value="1"/>
</dbReference>
<keyword evidence="7" id="KW-1185">Reference proteome</keyword>
<dbReference type="InterPro" id="IPR000675">
    <property type="entry name" value="Cutinase/axe"/>
</dbReference>
<dbReference type="PANTHER" id="PTHR33630:SF9">
    <property type="entry name" value="CUTINASE 4"/>
    <property type="match status" value="1"/>
</dbReference>
<accession>A0ABW1LGK0</accession>
<feature type="chain" id="PRO_5046950587" evidence="5">
    <location>
        <begin position="21"/>
        <end position="735"/>
    </location>
</feature>
<keyword evidence="3" id="KW-0378">Hydrolase</keyword>
<evidence type="ECO:0000313" key="6">
    <source>
        <dbReference type="EMBL" id="MFC6042808.1"/>
    </source>
</evidence>
<dbReference type="Proteomes" id="UP001596135">
    <property type="component" value="Unassembled WGS sequence"/>
</dbReference>